<dbReference type="InterPro" id="IPR027417">
    <property type="entry name" value="P-loop_NTPase"/>
</dbReference>
<gene>
    <name evidence="8" type="primary">COS41.2</name>
    <name evidence="8" type="ORF">B7P43_G04076</name>
</gene>
<evidence type="ECO:0000256" key="7">
    <source>
        <dbReference type="ARBA" id="ARBA00037868"/>
    </source>
</evidence>
<dbReference type="PRINTS" id="PR00449">
    <property type="entry name" value="RASTRNSFRMNG"/>
</dbReference>
<dbReference type="PROSITE" id="PS51421">
    <property type="entry name" value="RAS"/>
    <property type="match status" value="1"/>
</dbReference>
<dbReference type="Pfam" id="PF00071">
    <property type="entry name" value="Ras"/>
    <property type="match status" value="1"/>
</dbReference>
<evidence type="ECO:0000256" key="3">
    <source>
        <dbReference type="ARBA" id="ARBA00023134"/>
    </source>
</evidence>
<evidence type="ECO:0000313" key="8">
    <source>
        <dbReference type="EMBL" id="PNF31405.1"/>
    </source>
</evidence>
<keyword evidence="3" id="KW-0342">GTP-binding</keyword>
<dbReference type="GO" id="GO:0032482">
    <property type="term" value="P:Rab protein signal transduction"/>
    <property type="evidence" value="ECO:0007669"/>
    <property type="project" value="InterPro"/>
</dbReference>
<dbReference type="SMART" id="SM00176">
    <property type="entry name" value="RAN"/>
    <property type="match status" value="1"/>
</dbReference>
<dbReference type="Gene3D" id="3.40.50.300">
    <property type="entry name" value="P-loop containing nucleotide triphosphate hydrolases"/>
    <property type="match status" value="1"/>
</dbReference>
<reference evidence="8 9" key="1">
    <citation type="submission" date="2017-12" db="EMBL/GenBank/DDBJ databases">
        <title>Hemimetabolous genomes reveal molecular basis of termite eusociality.</title>
        <authorList>
            <person name="Harrison M.C."/>
            <person name="Jongepier E."/>
            <person name="Robertson H.M."/>
            <person name="Arning N."/>
            <person name="Bitard-Feildel T."/>
            <person name="Chao H."/>
            <person name="Childers C.P."/>
            <person name="Dinh H."/>
            <person name="Doddapaneni H."/>
            <person name="Dugan S."/>
            <person name="Gowin J."/>
            <person name="Greiner C."/>
            <person name="Han Y."/>
            <person name="Hu H."/>
            <person name="Hughes D.S.T."/>
            <person name="Huylmans A.-K."/>
            <person name="Kemena C."/>
            <person name="Kremer L.P.M."/>
            <person name="Lee S.L."/>
            <person name="Lopez-Ezquerra A."/>
            <person name="Mallet L."/>
            <person name="Monroy-Kuhn J.M."/>
            <person name="Moser A."/>
            <person name="Murali S.C."/>
            <person name="Muzny D.M."/>
            <person name="Otani S."/>
            <person name="Piulachs M.-D."/>
            <person name="Poelchau M."/>
            <person name="Qu J."/>
            <person name="Schaub F."/>
            <person name="Wada-Katsumata A."/>
            <person name="Worley K.C."/>
            <person name="Xie Q."/>
            <person name="Ylla G."/>
            <person name="Poulsen M."/>
            <person name="Gibbs R.A."/>
            <person name="Schal C."/>
            <person name="Richards S."/>
            <person name="Belles X."/>
            <person name="Korb J."/>
            <person name="Bornberg-Bauer E."/>
        </authorList>
    </citation>
    <scope>NUCLEOTIDE SEQUENCE [LARGE SCALE GENOMIC DNA]</scope>
    <source>
        <tissue evidence="8">Whole body</tissue>
    </source>
</reference>
<dbReference type="InterPro" id="IPR041822">
    <property type="entry name" value="Rab33A/B"/>
</dbReference>
<proteinExistence type="inferred from homology"/>
<dbReference type="EMBL" id="NEVH01011878">
    <property type="protein sequence ID" value="PNF31405.1"/>
    <property type="molecule type" value="Genomic_DNA"/>
</dbReference>
<dbReference type="SMART" id="SM00174">
    <property type="entry name" value="RHO"/>
    <property type="match status" value="1"/>
</dbReference>
<evidence type="ECO:0000256" key="1">
    <source>
        <dbReference type="ARBA" id="ARBA00006270"/>
    </source>
</evidence>
<organism evidence="8 9">
    <name type="scientific">Cryptotermes secundus</name>
    <dbReference type="NCBI Taxonomy" id="105785"/>
    <lineage>
        <taxon>Eukaryota</taxon>
        <taxon>Metazoa</taxon>
        <taxon>Ecdysozoa</taxon>
        <taxon>Arthropoda</taxon>
        <taxon>Hexapoda</taxon>
        <taxon>Insecta</taxon>
        <taxon>Pterygota</taxon>
        <taxon>Neoptera</taxon>
        <taxon>Polyneoptera</taxon>
        <taxon>Dictyoptera</taxon>
        <taxon>Blattodea</taxon>
        <taxon>Blattoidea</taxon>
        <taxon>Termitoidae</taxon>
        <taxon>Kalotermitidae</taxon>
        <taxon>Cryptotermitinae</taxon>
        <taxon>Cryptotermes</taxon>
    </lineage>
</organism>
<dbReference type="InParanoid" id="A0A2J7QS58"/>
<dbReference type="Proteomes" id="UP000235965">
    <property type="component" value="Unassembled WGS sequence"/>
</dbReference>
<accession>A0A2J7QS58</accession>
<sequence length="244" mass="27937">MAELSRSKSGVQQKIYRTELCKIRTDQQKRAFKIIVVGDSGVGKTCLTYRFCEGKFLDKPEATIGVDFRERTVNVSGEDIKLQFWDTAGQERFRKSMVQHYYRNVHAVVLVYDVTKMSSFQSLPQWIEECNHHNLTDVPRILVGNKCDCKEMQAVRTNAAQRFADFHNMPLFETSARDETECDNVEAIFLTLAHKLKNHRPMMPLPVLQTNGNGSDEDHHHPRIRSLVTSGVGTVVNDLDSCWC</sequence>
<dbReference type="AlphaFoldDB" id="A0A2J7QS58"/>
<dbReference type="STRING" id="105785.A0A2J7QS58"/>
<dbReference type="PANTHER" id="PTHR47978">
    <property type="match status" value="1"/>
</dbReference>
<dbReference type="PROSITE" id="PS51419">
    <property type="entry name" value="RAB"/>
    <property type="match status" value="1"/>
</dbReference>
<keyword evidence="2" id="KW-0547">Nucleotide-binding</keyword>
<keyword evidence="6" id="KW-0636">Prenylation</keyword>
<dbReference type="SMART" id="SM00175">
    <property type="entry name" value="RAB"/>
    <property type="match status" value="1"/>
</dbReference>
<dbReference type="PROSITE" id="PS51420">
    <property type="entry name" value="RHO"/>
    <property type="match status" value="1"/>
</dbReference>
<dbReference type="InterPro" id="IPR001806">
    <property type="entry name" value="Small_GTPase"/>
</dbReference>
<dbReference type="GO" id="GO:0012505">
    <property type="term" value="C:endomembrane system"/>
    <property type="evidence" value="ECO:0007669"/>
    <property type="project" value="UniProtKB-SubCell"/>
</dbReference>
<protein>
    <submittedName>
        <fullName evidence="8">Putative Ras-related protein Rab-33</fullName>
    </submittedName>
</protein>
<evidence type="ECO:0000313" key="9">
    <source>
        <dbReference type="Proteomes" id="UP000235965"/>
    </source>
</evidence>
<evidence type="ECO:0000256" key="6">
    <source>
        <dbReference type="ARBA" id="ARBA00023289"/>
    </source>
</evidence>
<comment type="similarity">
    <text evidence="1">Belongs to the small GTPase superfamily. Rab family.</text>
</comment>
<keyword evidence="4" id="KW-0472">Membrane</keyword>
<dbReference type="SMART" id="SM00173">
    <property type="entry name" value="RAS"/>
    <property type="match status" value="1"/>
</dbReference>
<dbReference type="FunFam" id="3.40.50.300:FF:002685">
    <property type="entry name" value="RAB33A, member RAS oncogene family"/>
    <property type="match status" value="1"/>
</dbReference>
<dbReference type="GO" id="GO:0005525">
    <property type="term" value="F:GTP binding"/>
    <property type="evidence" value="ECO:0007669"/>
    <property type="project" value="UniProtKB-KW"/>
</dbReference>
<name>A0A2J7QS58_9NEOP</name>
<keyword evidence="5" id="KW-0449">Lipoprotein</keyword>
<evidence type="ECO:0000256" key="5">
    <source>
        <dbReference type="ARBA" id="ARBA00023288"/>
    </source>
</evidence>
<dbReference type="CDD" id="cd04115">
    <property type="entry name" value="Rab33B_Rab33A"/>
    <property type="match status" value="1"/>
</dbReference>
<comment type="caution">
    <text evidence="8">The sequence shown here is derived from an EMBL/GenBank/DDBJ whole genome shotgun (WGS) entry which is preliminary data.</text>
</comment>
<dbReference type="NCBIfam" id="TIGR00231">
    <property type="entry name" value="small_GTP"/>
    <property type="match status" value="1"/>
</dbReference>
<comment type="subcellular location">
    <subcellularLocation>
        <location evidence="7">Endomembrane system</location>
        <topology evidence="7">Lipid-anchor</topology>
    </subcellularLocation>
</comment>
<dbReference type="SUPFAM" id="SSF52540">
    <property type="entry name" value="P-loop containing nucleoside triphosphate hydrolases"/>
    <property type="match status" value="1"/>
</dbReference>
<dbReference type="InterPro" id="IPR005225">
    <property type="entry name" value="Small_GTP-bd"/>
</dbReference>
<evidence type="ECO:0000256" key="2">
    <source>
        <dbReference type="ARBA" id="ARBA00022741"/>
    </source>
</evidence>
<dbReference type="GO" id="GO:0003924">
    <property type="term" value="F:GTPase activity"/>
    <property type="evidence" value="ECO:0007669"/>
    <property type="project" value="InterPro"/>
</dbReference>
<keyword evidence="9" id="KW-1185">Reference proteome</keyword>
<dbReference type="OrthoDB" id="10006973at2759"/>
<evidence type="ECO:0000256" key="4">
    <source>
        <dbReference type="ARBA" id="ARBA00023136"/>
    </source>
</evidence>